<protein>
    <submittedName>
        <fullName evidence="1">Uncharacterized protein</fullName>
    </submittedName>
</protein>
<organism evidence="1 2">
    <name type="scientific">Acaryochloris thomasi RCC1774</name>
    <dbReference type="NCBI Taxonomy" id="1764569"/>
    <lineage>
        <taxon>Bacteria</taxon>
        <taxon>Bacillati</taxon>
        <taxon>Cyanobacteriota</taxon>
        <taxon>Cyanophyceae</taxon>
        <taxon>Acaryochloridales</taxon>
        <taxon>Acaryochloridaceae</taxon>
        <taxon>Acaryochloris</taxon>
        <taxon>Acaryochloris thomasi</taxon>
    </lineage>
</organism>
<evidence type="ECO:0000313" key="2">
    <source>
        <dbReference type="Proteomes" id="UP000248857"/>
    </source>
</evidence>
<dbReference type="AlphaFoldDB" id="A0A2W1JH10"/>
<gene>
    <name evidence="1" type="ORF">C1752_12235</name>
</gene>
<keyword evidence="2" id="KW-1185">Reference proteome</keyword>
<name>A0A2W1JH10_9CYAN</name>
<sequence length="300" mass="32847">MNSKVTCISGGTITAVILLAQAIEAPKSLAQCRHSTAVAEVLTTGDSVHEKGTLLCKTDIITPINNRLVTISCNGTGRIIYNARGQVSSLCEPAQREDIQKWSTDREGAKLNTRGSQQAAGRLQRPFGNTLLGRLPRFEWEPVPNASTYEIVVSGHNFKWQSTVKGTALEYPASAPPLTPGRIYKTTVLAISEDKEISFVAASYSVVAPDEASRIRSANQQLETLGLSLSETAIKRDRLYMSHNLLNESIESLELAVKQGANRRVKQLLSQRYQDAGFPKLGKMLFSRNADKITASYQPK</sequence>
<reference evidence="1 2" key="1">
    <citation type="journal article" date="2018" name="Sci. Rep.">
        <title>A novel species of the marine cyanobacterium Acaryochloris with a unique pigment content and lifestyle.</title>
        <authorList>
            <person name="Partensky F."/>
            <person name="Six C."/>
            <person name="Ratin M."/>
            <person name="Garczarek L."/>
            <person name="Vaulot D."/>
            <person name="Probert I."/>
            <person name="Calteau A."/>
            <person name="Gourvil P."/>
            <person name="Marie D."/>
            <person name="Grebert T."/>
            <person name="Bouchier C."/>
            <person name="Le Panse S."/>
            <person name="Gachenot M."/>
            <person name="Rodriguez F."/>
            <person name="Garrido J.L."/>
        </authorList>
    </citation>
    <scope>NUCLEOTIDE SEQUENCE [LARGE SCALE GENOMIC DNA]</scope>
    <source>
        <strain evidence="1 2">RCC1774</strain>
    </source>
</reference>
<dbReference type="RefSeq" id="WP_110989022.1">
    <property type="nucleotide sequence ID" value="NZ_CAWNWM010000037.1"/>
</dbReference>
<comment type="caution">
    <text evidence="1">The sequence shown here is derived from an EMBL/GenBank/DDBJ whole genome shotgun (WGS) entry which is preliminary data.</text>
</comment>
<proteinExistence type="predicted"/>
<dbReference type="Proteomes" id="UP000248857">
    <property type="component" value="Unassembled WGS sequence"/>
</dbReference>
<dbReference type="EMBL" id="PQWO01000037">
    <property type="protein sequence ID" value="PZD70452.1"/>
    <property type="molecule type" value="Genomic_DNA"/>
</dbReference>
<accession>A0A2W1JH10</accession>
<evidence type="ECO:0000313" key="1">
    <source>
        <dbReference type="EMBL" id="PZD70452.1"/>
    </source>
</evidence>